<proteinExistence type="predicted"/>
<keyword evidence="1" id="KW-1133">Transmembrane helix</keyword>
<evidence type="ECO:0000313" key="2">
    <source>
        <dbReference type="EMBL" id="MBB3703091.1"/>
    </source>
</evidence>
<name>A0A7W5YGG4_9BACT</name>
<feature type="transmembrane region" description="Helical" evidence="1">
    <location>
        <begin position="39"/>
        <end position="62"/>
    </location>
</feature>
<evidence type="ECO:0000313" key="3">
    <source>
        <dbReference type="Proteomes" id="UP000541425"/>
    </source>
</evidence>
<reference evidence="2 3" key="1">
    <citation type="submission" date="2020-08" db="EMBL/GenBank/DDBJ databases">
        <title>Genomic Encyclopedia of Type Strains, Phase IV (KMG-IV): sequencing the most valuable type-strain genomes for metagenomic binning, comparative biology and taxonomic classification.</title>
        <authorList>
            <person name="Goeker M."/>
        </authorList>
    </citation>
    <scope>NUCLEOTIDE SEQUENCE [LARGE SCALE GENOMIC DNA]</scope>
    <source>
        <strain evidence="2 3">DSM 22548</strain>
    </source>
</reference>
<dbReference type="EMBL" id="JACICA010000007">
    <property type="protein sequence ID" value="MBB3703091.1"/>
    <property type="molecule type" value="Genomic_DNA"/>
</dbReference>
<keyword evidence="1" id="KW-0812">Transmembrane</keyword>
<dbReference type="AlphaFoldDB" id="A0A7W5YGG4"/>
<accession>A0A7W5YGG4</accession>
<sequence>MGNDLEMSEVLLVACFWINKERSFYLLQRYSFRGESEHFVVIFFFCFFAFYILRPRFFFLLASLRILC</sequence>
<protein>
    <submittedName>
        <fullName evidence="2">Uncharacterized protein</fullName>
    </submittedName>
</protein>
<evidence type="ECO:0000256" key="1">
    <source>
        <dbReference type="SAM" id="Phobius"/>
    </source>
</evidence>
<organism evidence="2 3">
    <name type="scientific">Alloprevotella rava</name>
    <dbReference type="NCBI Taxonomy" id="671218"/>
    <lineage>
        <taxon>Bacteria</taxon>
        <taxon>Pseudomonadati</taxon>
        <taxon>Bacteroidota</taxon>
        <taxon>Bacteroidia</taxon>
        <taxon>Bacteroidales</taxon>
        <taxon>Prevotellaceae</taxon>
        <taxon>Alloprevotella</taxon>
    </lineage>
</organism>
<gene>
    <name evidence="2" type="ORF">FHS60_001564</name>
</gene>
<keyword evidence="1" id="KW-0472">Membrane</keyword>
<comment type="caution">
    <text evidence="2">The sequence shown here is derived from an EMBL/GenBank/DDBJ whole genome shotgun (WGS) entry which is preliminary data.</text>
</comment>
<dbReference type="Proteomes" id="UP000541425">
    <property type="component" value="Unassembled WGS sequence"/>
</dbReference>